<dbReference type="PIRSF" id="PIRSF017393">
    <property type="entry name" value="MTase_SAV2177"/>
    <property type="match status" value="1"/>
</dbReference>
<dbReference type="Gene3D" id="3.40.50.150">
    <property type="entry name" value="Vaccinia Virus protein VP39"/>
    <property type="match status" value="1"/>
</dbReference>
<evidence type="ECO:0000313" key="1">
    <source>
        <dbReference type="EMBL" id="NEW35093.1"/>
    </source>
</evidence>
<evidence type="ECO:0000313" key="2">
    <source>
        <dbReference type="Proteomes" id="UP000471166"/>
    </source>
</evidence>
<dbReference type="AlphaFoldDB" id="A0A6P1CTV2"/>
<dbReference type="Proteomes" id="UP000471166">
    <property type="component" value="Unassembled WGS sequence"/>
</dbReference>
<keyword evidence="1" id="KW-0808">Transferase</keyword>
<dbReference type="GO" id="GO:0008168">
    <property type="term" value="F:methyltransferase activity"/>
    <property type="evidence" value="ECO:0007669"/>
    <property type="project" value="UniProtKB-KW"/>
</dbReference>
<protein>
    <submittedName>
        <fullName evidence="1">SAM-dependent methyltransferase</fullName>
    </submittedName>
</protein>
<comment type="caution">
    <text evidence="1">The sequence shown here is derived from an EMBL/GenBank/DDBJ whole genome shotgun (WGS) entry which is preliminary data.</text>
</comment>
<proteinExistence type="predicted"/>
<accession>A0A6P1CTV2</accession>
<organism evidence="1 2">
    <name type="scientific">Nocardia cyriacigeorgica</name>
    <dbReference type="NCBI Taxonomy" id="135487"/>
    <lineage>
        <taxon>Bacteria</taxon>
        <taxon>Bacillati</taxon>
        <taxon>Actinomycetota</taxon>
        <taxon>Actinomycetes</taxon>
        <taxon>Mycobacteriales</taxon>
        <taxon>Nocardiaceae</taxon>
        <taxon>Nocardia</taxon>
    </lineage>
</organism>
<dbReference type="GO" id="GO:0032259">
    <property type="term" value="P:methylation"/>
    <property type="evidence" value="ECO:0007669"/>
    <property type="project" value="UniProtKB-KW"/>
</dbReference>
<dbReference type="InterPro" id="IPR029063">
    <property type="entry name" value="SAM-dependent_MTases_sf"/>
</dbReference>
<keyword evidence="1" id="KW-0489">Methyltransferase</keyword>
<name>A0A6P1CTV2_9NOCA</name>
<dbReference type="RefSeq" id="WP_163846206.1">
    <property type="nucleotide sequence ID" value="NZ_JAAGVB010000038.1"/>
</dbReference>
<dbReference type="Pfam" id="PF04672">
    <property type="entry name" value="Methyltransf_19"/>
    <property type="match status" value="1"/>
</dbReference>
<dbReference type="InterPro" id="IPR006764">
    <property type="entry name" value="SAM_dep_MeTrfase_SAV2177_type"/>
</dbReference>
<dbReference type="EMBL" id="JAAGVB010000038">
    <property type="protein sequence ID" value="NEW35093.1"/>
    <property type="molecule type" value="Genomic_DNA"/>
</dbReference>
<reference evidence="1 2" key="1">
    <citation type="submission" date="2020-01" db="EMBL/GenBank/DDBJ databases">
        <title>Genetics and antimicrobial susceptibilities of Nocardia species isolated from the soil; a comparison with species isolated from humans.</title>
        <authorList>
            <person name="Carrasco G."/>
            <person name="Monzon S."/>
            <person name="Sansegundo M."/>
            <person name="Garcia E."/>
            <person name="Garrido N."/>
            <person name="Medina M.J."/>
            <person name="Villalon P."/>
            <person name="Ramirez-Arocha A.C."/>
            <person name="Jimenez P."/>
            <person name="Cuesta I."/>
            <person name="Valdezate S."/>
        </authorList>
    </citation>
    <scope>NUCLEOTIDE SEQUENCE [LARGE SCALE GENOMIC DNA]</scope>
    <source>
        <strain evidence="1 2">CNM20110626</strain>
    </source>
</reference>
<sequence length="276" mass="30218">MNDSASVVDPNTPSIARVYDYLLGGKDNYPVDQEIGDHFKINLPGSVSIAFGNRQALVRAVRDIARSGVKQFIDLGSGLPTADNVHQIAARYTEGAKVVYVDNDPIVLAHGRALLATDENTTVVQADVREPERIRDSAEVARLIDFDEPVAMVFSAILHHLNDDEDPNGVVNYWRDQIPSGSQVFISHFRSGGNAETEAAEQKLQSTFGRGRWRTDDEIRALFGDLEILEPGIVPAVLWRPDAPDAADPAVSTIGTPERELTVWDQLIVAGLARKP</sequence>
<dbReference type="SUPFAM" id="SSF53335">
    <property type="entry name" value="S-adenosyl-L-methionine-dependent methyltransferases"/>
    <property type="match status" value="1"/>
</dbReference>
<gene>
    <name evidence="1" type="ORF">GV791_21370</name>
</gene>